<evidence type="ECO:0000256" key="5">
    <source>
        <dbReference type="ARBA" id="ARBA00033748"/>
    </source>
</evidence>
<dbReference type="EMBL" id="PDLN01000016">
    <property type="protein sequence ID" value="RDW63906.1"/>
    <property type="molecule type" value="Genomic_DNA"/>
</dbReference>
<organism evidence="8 9">
    <name type="scientific">Coleophoma crateriformis</name>
    <dbReference type="NCBI Taxonomy" id="565419"/>
    <lineage>
        <taxon>Eukaryota</taxon>
        <taxon>Fungi</taxon>
        <taxon>Dikarya</taxon>
        <taxon>Ascomycota</taxon>
        <taxon>Pezizomycotina</taxon>
        <taxon>Leotiomycetes</taxon>
        <taxon>Helotiales</taxon>
        <taxon>Dermateaceae</taxon>
        <taxon>Coleophoma</taxon>
    </lineage>
</organism>
<dbReference type="InterPro" id="IPR051260">
    <property type="entry name" value="Diverse_substr_monoxygenases"/>
</dbReference>
<dbReference type="InterPro" id="IPR036661">
    <property type="entry name" value="Luciferase-like_sf"/>
</dbReference>
<evidence type="ECO:0000256" key="6">
    <source>
        <dbReference type="SAM" id="MobiDB-lite"/>
    </source>
</evidence>
<dbReference type="InterPro" id="IPR011251">
    <property type="entry name" value="Luciferase-like_dom"/>
</dbReference>
<evidence type="ECO:0000256" key="4">
    <source>
        <dbReference type="ARBA" id="ARBA00023033"/>
    </source>
</evidence>
<dbReference type="Gene3D" id="3.20.20.30">
    <property type="entry name" value="Luciferase-like domain"/>
    <property type="match status" value="1"/>
</dbReference>
<dbReference type="OrthoDB" id="5561043at2759"/>
<gene>
    <name evidence="8" type="ORF">BP5796_10408</name>
</gene>
<name>A0A3D8QQ05_9HELO</name>
<keyword evidence="9" id="KW-1185">Reference proteome</keyword>
<evidence type="ECO:0000259" key="7">
    <source>
        <dbReference type="Pfam" id="PF00296"/>
    </source>
</evidence>
<comment type="caution">
    <text evidence="8">The sequence shown here is derived from an EMBL/GenBank/DDBJ whole genome shotgun (WGS) entry which is preliminary data.</text>
</comment>
<dbReference type="InterPro" id="IPR016215">
    <property type="entry name" value="NTA_MOA"/>
</dbReference>
<keyword evidence="2" id="KW-0288">FMN</keyword>
<evidence type="ECO:0000256" key="2">
    <source>
        <dbReference type="ARBA" id="ARBA00022643"/>
    </source>
</evidence>
<evidence type="ECO:0000256" key="1">
    <source>
        <dbReference type="ARBA" id="ARBA00022630"/>
    </source>
</evidence>
<evidence type="ECO:0000256" key="3">
    <source>
        <dbReference type="ARBA" id="ARBA00023002"/>
    </source>
</evidence>
<dbReference type="AlphaFoldDB" id="A0A3D8QQ05"/>
<evidence type="ECO:0000313" key="8">
    <source>
        <dbReference type="EMBL" id="RDW63906.1"/>
    </source>
</evidence>
<proteinExistence type="inferred from homology"/>
<evidence type="ECO:0000313" key="9">
    <source>
        <dbReference type="Proteomes" id="UP000256328"/>
    </source>
</evidence>
<keyword evidence="4" id="KW-0503">Monooxygenase</keyword>
<feature type="domain" description="Luciferase-like" evidence="7">
    <location>
        <begin position="52"/>
        <end position="413"/>
    </location>
</feature>
<dbReference type="SUPFAM" id="SSF51679">
    <property type="entry name" value="Bacterial luciferase-like"/>
    <property type="match status" value="1"/>
</dbReference>
<protein>
    <submittedName>
        <fullName evidence="8">Luciferase-like protein</fullName>
    </submittedName>
</protein>
<feature type="region of interest" description="Disordered" evidence="6">
    <location>
        <begin position="484"/>
        <end position="504"/>
    </location>
</feature>
<dbReference type="GO" id="GO:0016705">
    <property type="term" value="F:oxidoreductase activity, acting on paired donors, with incorporation or reduction of molecular oxygen"/>
    <property type="evidence" value="ECO:0007669"/>
    <property type="project" value="InterPro"/>
</dbReference>
<dbReference type="PIRSF" id="PIRSF000337">
    <property type="entry name" value="NTA_MOA"/>
    <property type="match status" value="1"/>
</dbReference>
<dbReference type="Pfam" id="PF00296">
    <property type="entry name" value="Bac_luciferase"/>
    <property type="match status" value="1"/>
</dbReference>
<dbReference type="PANTHER" id="PTHR30011:SF16">
    <property type="entry name" value="C2H2 FINGER DOMAIN TRANSCRIPTION FACTOR (EUROFUNG)-RELATED"/>
    <property type="match status" value="1"/>
</dbReference>
<keyword evidence="3" id="KW-0560">Oxidoreductase</keyword>
<dbReference type="NCBIfam" id="TIGR03860">
    <property type="entry name" value="FMN_nitrolo"/>
    <property type="match status" value="1"/>
</dbReference>
<dbReference type="Proteomes" id="UP000256328">
    <property type="component" value="Unassembled WGS sequence"/>
</dbReference>
<keyword evidence="1" id="KW-0285">Flavoprotein</keyword>
<reference evidence="8 9" key="1">
    <citation type="journal article" date="2018" name="IMA Fungus">
        <title>IMA Genome-F 9: Draft genome sequence of Annulohypoxylon stygium, Aspergillus mulundensis, Berkeleyomyces basicola (syn. Thielaviopsis basicola), Ceratocystis smalleyi, two Cercospora beticola strains, Coleophoma cylindrospora, Fusarium fracticaudum, Phialophora cf. hyalina, and Morchella septimelata.</title>
        <authorList>
            <person name="Wingfield B.D."/>
            <person name="Bills G.F."/>
            <person name="Dong Y."/>
            <person name="Huang W."/>
            <person name="Nel W.J."/>
            <person name="Swalarsk-Parry B.S."/>
            <person name="Vaghefi N."/>
            <person name="Wilken P.M."/>
            <person name="An Z."/>
            <person name="de Beer Z.W."/>
            <person name="De Vos L."/>
            <person name="Chen L."/>
            <person name="Duong T.A."/>
            <person name="Gao Y."/>
            <person name="Hammerbacher A."/>
            <person name="Kikkert J.R."/>
            <person name="Li Y."/>
            <person name="Li H."/>
            <person name="Li K."/>
            <person name="Li Q."/>
            <person name="Liu X."/>
            <person name="Ma X."/>
            <person name="Naidoo K."/>
            <person name="Pethybridge S.J."/>
            <person name="Sun J."/>
            <person name="Steenkamp E.T."/>
            <person name="van der Nest M.A."/>
            <person name="van Wyk S."/>
            <person name="Wingfield M.J."/>
            <person name="Xiong C."/>
            <person name="Yue Q."/>
            <person name="Zhang X."/>
        </authorList>
    </citation>
    <scope>NUCLEOTIDE SEQUENCE [LARGE SCALE GENOMIC DNA]</scope>
    <source>
        <strain evidence="8 9">BP5796</strain>
    </source>
</reference>
<dbReference type="PANTHER" id="PTHR30011">
    <property type="entry name" value="ALKANESULFONATE MONOOXYGENASE-RELATED"/>
    <property type="match status" value="1"/>
</dbReference>
<sequence>MVNQPHKKIQLNFFETACTGTVNAIGQWKHVPPNLPIHRNKSLTHDRDPKDVSKTKDRLAYYMNLAQLAEKGKISSIFFADSYGGHEIFEGKADAQYKGGSHVAKLDPTVFISAMATVTDSVGFGITGSTTHIPPYLLARTWSTLDHVTDGRMAWNIVTSFSDSSAKALGLDNMLPHDERYNAAEEYMDVIYQLWEKSWEDGAQKWQAEPEMAYDPSKVHRIEYQGKYLKFSGVQQAHPSPQRTPLIFQAGASKAGIAFGGKHAEAIFCAHSSVADCKRYTQSVRAAAAAAGRDPQAIKFFLGAMPFLGRTREEAEEKFEAARKRASIQGGLARFSGFVNVDMSVYPVDEPFKFKGELKENAVQGIVNSMKSMNDNQDMTPRDVGEILAFGGIGPRPVGTAEMVADELQKWMEEGDIDGFNLSPVSMPSSWEDIVDLLVPELQRRGLYWDDYPAPGGTLRENVYSAPGKPFLADDHPGSRFKWNAPKVEEKKTNGEVDGVQARV</sequence>
<comment type="similarity">
    <text evidence="5">Belongs to the NtaA/SnaA/DszA monooxygenase family.</text>
</comment>
<accession>A0A3D8QQ05</accession>
<dbReference type="GO" id="GO:0004497">
    <property type="term" value="F:monooxygenase activity"/>
    <property type="evidence" value="ECO:0007669"/>
    <property type="project" value="UniProtKB-KW"/>
</dbReference>